<dbReference type="InterPro" id="IPR043129">
    <property type="entry name" value="ATPase_NBD"/>
</dbReference>
<evidence type="ECO:0000313" key="2">
    <source>
        <dbReference type="Proteomes" id="UP000191897"/>
    </source>
</evidence>
<dbReference type="Pfam" id="PF00480">
    <property type="entry name" value="ROK"/>
    <property type="match status" value="1"/>
</dbReference>
<reference evidence="1 2" key="1">
    <citation type="submission" date="2016-01" db="EMBL/GenBank/DDBJ databases">
        <authorList>
            <person name="Oliw E.H."/>
        </authorList>
    </citation>
    <scope>NUCLEOTIDE SEQUENCE [LARGE SCALE GENOMIC DNA]</scope>
    <source>
        <strain evidence="1 2">Kerr 14</strain>
    </source>
</reference>
<dbReference type="GO" id="GO:0019262">
    <property type="term" value="P:N-acetylneuraminate catabolic process"/>
    <property type="evidence" value="ECO:0007669"/>
    <property type="project" value="TreeGrafter"/>
</dbReference>
<dbReference type="SUPFAM" id="SSF46785">
    <property type="entry name" value="Winged helix' DNA-binding domain"/>
    <property type="match status" value="1"/>
</dbReference>
<dbReference type="PANTHER" id="PTHR18964">
    <property type="entry name" value="ROK (REPRESSOR, ORF, KINASE) FAMILY"/>
    <property type="match status" value="1"/>
</dbReference>
<gene>
    <name evidence="1" type="ORF">AGR4C_Lc120130</name>
</gene>
<evidence type="ECO:0000313" key="1">
    <source>
        <dbReference type="EMBL" id="CUX48772.1"/>
    </source>
</evidence>
<dbReference type="PANTHER" id="PTHR18964:SF169">
    <property type="entry name" value="N-ACETYLMANNOSAMINE KINASE"/>
    <property type="match status" value="1"/>
</dbReference>
<organism evidence="1 2">
    <name type="scientific">Agrobacterium tumefaciens str. Kerr 14</name>
    <dbReference type="NCBI Taxonomy" id="1183424"/>
    <lineage>
        <taxon>Bacteria</taxon>
        <taxon>Pseudomonadati</taxon>
        <taxon>Pseudomonadota</taxon>
        <taxon>Alphaproteobacteria</taxon>
        <taxon>Hyphomicrobiales</taxon>
        <taxon>Rhizobiaceae</taxon>
        <taxon>Rhizobium/Agrobacterium group</taxon>
        <taxon>Agrobacterium</taxon>
        <taxon>Agrobacterium tumefaciens complex</taxon>
    </lineage>
</organism>
<accession>A0A1S7R9M3</accession>
<dbReference type="Gene3D" id="3.30.420.40">
    <property type="match status" value="2"/>
</dbReference>
<dbReference type="AlphaFoldDB" id="A0A1S7R9M3"/>
<proteinExistence type="predicted"/>
<dbReference type="CDD" id="cd23763">
    <property type="entry name" value="ASKHA_ATPase_ROK"/>
    <property type="match status" value="1"/>
</dbReference>
<dbReference type="InterPro" id="IPR000600">
    <property type="entry name" value="ROK"/>
</dbReference>
<dbReference type="InterPro" id="IPR036388">
    <property type="entry name" value="WH-like_DNA-bd_sf"/>
</dbReference>
<protein>
    <submittedName>
        <fullName evidence="1">ROK family transcriptional regulator</fullName>
    </submittedName>
</protein>
<name>A0A1S7R9M3_AGRTU</name>
<dbReference type="GO" id="GO:0009384">
    <property type="term" value="F:N-acylmannosamine kinase activity"/>
    <property type="evidence" value="ECO:0007669"/>
    <property type="project" value="TreeGrafter"/>
</dbReference>
<dbReference type="InterPro" id="IPR036390">
    <property type="entry name" value="WH_DNA-bd_sf"/>
</dbReference>
<sequence>MSLCTKAPCCRRPAQPLSKAMTMDQTPRQSFDRQPLASENERLILDIVRRHGPIARASITGHTNLTQQSVHRLIEGLLERELLQTGAPLKGTRGQPSPTIELVPEAAYSLGISINTDSVVICIADFRCDVIVEEKLDMLPEDREETLAALSLALKRLLAERGIPRERLLGLGFSMSGFFVSEDRAFNAPEPLRDWSLMDLKPILEKRFRLPVWLENNATTGAIGESLRGVGSWCQTFAYLSFNYGFGGGLILGGQPFHGFHGNAGEFSGIYSPDEAPKRPALQYLITTLQKNGVDIHSIEALYQQFDPAWPGVEEWLTETMPQVDRLVASLISVLDPQAIVFGGQLPHALGQMMIERTHMPSEREHRYGVGPKEAKLVLSETVGDPSAIGAALLPLRVRYFL</sequence>
<dbReference type="Proteomes" id="UP000191897">
    <property type="component" value="Unassembled WGS sequence"/>
</dbReference>
<dbReference type="Gene3D" id="1.10.10.10">
    <property type="entry name" value="Winged helix-like DNA-binding domain superfamily/Winged helix DNA-binding domain"/>
    <property type="match status" value="1"/>
</dbReference>
<dbReference type="SUPFAM" id="SSF53067">
    <property type="entry name" value="Actin-like ATPase domain"/>
    <property type="match status" value="1"/>
</dbReference>
<dbReference type="EMBL" id="FBWC01000022">
    <property type="protein sequence ID" value="CUX48772.1"/>
    <property type="molecule type" value="Genomic_DNA"/>
</dbReference>